<feature type="region of interest" description="Disordered" evidence="1">
    <location>
        <begin position="1"/>
        <end position="63"/>
    </location>
</feature>
<feature type="compositionally biased region" description="Polar residues" evidence="1">
    <location>
        <begin position="19"/>
        <end position="32"/>
    </location>
</feature>
<keyword evidence="3" id="KW-1185">Reference proteome</keyword>
<name>A0A8S0S7V4_OLEEU</name>
<feature type="compositionally biased region" description="Basic residues" evidence="1">
    <location>
        <begin position="48"/>
        <end position="63"/>
    </location>
</feature>
<feature type="compositionally biased region" description="Basic and acidic residues" evidence="1">
    <location>
        <begin position="38"/>
        <end position="47"/>
    </location>
</feature>
<sequence length="63" mass="7017">MHGNNDSDQVADHLPVPLESSSSSDDPATVYSNALKEWSSKHSEEKRKSTHARKKARKNMGHT</sequence>
<feature type="non-terminal residue" evidence="2">
    <location>
        <position position="63"/>
    </location>
</feature>
<comment type="caution">
    <text evidence="2">The sequence shown here is derived from an EMBL/GenBank/DDBJ whole genome shotgun (WGS) entry which is preliminary data.</text>
</comment>
<dbReference type="Proteomes" id="UP000594638">
    <property type="component" value="Unassembled WGS sequence"/>
</dbReference>
<evidence type="ECO:0000313" key="2">
    <source>
        <dbReference type="EMBL" id="CAA2987195.1"/>
    </source>
</evidence>
<protein>
    <submittedName>
        <fullName evidence="2">Uncharacterized protein</fullName>
    </submittedName>
</protein>
<dbReference type="EMBL" id="CACTIH010003908">
    <property type="protein sequence ID" value="CAA2987195.1"/>
    <property type="molecule type" value="Genomic_DNA"/>
</dbReference>
<evidence type="ECO:0000256" key="1">
    <source>
        <dbReference type="SAM" id="MobiDB-lite"/>
    </source>
</evidence>
<reference evidence="2 3" key="1">
    <citation type="submission" date="2019-12" db="EMBL/GenBank/DDBJ databases">
        <authorList>
            <person name="Alioto T."/>
            <person name="Alioto T."/>
            <person name="Gomez Garrido J."/>
        </authorList>
    </citation>
    <scope>NUCLEOTIDE SEQUENCE [LARGE SCALE GENOMIC DNA]</scope>
</reference>
<evidence type="ECO:0000313" key="3">
    <source>
        <dbReference type="Proteomes" id="UP000594638"/>
    </source>
</evidence>
<accession>A0A8S0S7V4</accession>
<dbReference type="AlphaFoldDB" id="A0A8S0S7V4"/>
<proteinExistence type="predicted"/>
<organism evidence="2 3">
    <name type="scientific">Olea europaea subsp. europaea</name>
    <dbReference type="NCBI Taxonomy" id="158383"/>
    <lineage>
        <taxon>Eukaryota</taxon>
        <taxon>Viridiplantae</taxon>
        <taxon>Streptophyta</taxon>
        <taxon>Embryophyta</taxon>
        <taxon>Tracheophyta</taxon>
        <taxon>Spermatophyta</taxon>
        <taxon>Magnoliopsida</taxon>
        <taxon>eudicotyledons</taxon>
        <taxon>Gunneridae</taxon>
        <taxon>Pentapetalae</taxon>
        <taxon>asterids</taxon>
        <taxon>lamiids</taxon>
        <taxon>Lamiales</taxon>
        <taxon>Oleaceae</taxon>
        <taxon>Oleeae</taxon>
        <taxon>Olea</taxon>
    </lineage>
</organism>
<gene>
    <name evidence="2" type="ORF">OLEA9_A084649</name>
</gene>